<accession>A0ABZ1FCZ5</accession>
<evidence type="ECO:0000313" key="4">
    <source>
        <dbReference type="EMBL" id="WSB68249.1"/>
    </source>
</evidence>
<dbReference type="EMBL" id="CP109106">
    <property type="protein sequence ID" value="WSB68249.1"/>
    <property type="molecule type" value="Genomic_DNA"/>
</dbReference>
<organism evidence="4 5">
    <name type="scientific">Streptomyces decoyicus</name>
    <dbReference type="NCBI Taxonomy" id="249567"/>
    <lineage>
        <taxon>Bacteria</taxon>
        <taxon>Bacillati</taxon>
        <taxon>Actinomycetota</taxon>
        <taxon>Actinomycetes</taxon>
        <taxon>Kitasatosporales</taxon>
        <taxon>Streptomycetaceae</taxon>
        <taxon>Streptomyces</taxon>
    </lineage>
</organism>
<evidence type="ECO:0000259" key="3">
    <source>
        <dbReference type="PROSITE" id="PS51677"/>
    </source>
</evidence>
<dbReference type="PANTHER" id="PTHR34216:SF3">
    <property type="entry name" value="POLY-BETA-1,6-N-ACETYL-D-GLUCOSAMINE N-DEACETYLASE"/>
    <property type="match status" value="1"/>
</dbReference>
<evidence type="ECO:0000313" key="5">
    <source>
        <dbReference type="Proteomes" id="UP001344251"/>
    </source>
</evidence>
<dbReference type="Proteomes" id="UP001344251">
    <property type="component" value="Chromosome"/>
</dbReference>
<dbReference type="PROSITE" id="PS51677">
    <property type="entry name" value="NODB"/>
    <property type="match status" value="1"/>
</dbReference>
<dbReference type="Pfam" id="PF01522">
    <property type="entry name" value="Polysacc_deac_1"/>
    <property type="match status" value="1"/>
</dbReference>
<dbReference type="Gene3D" id="3.20.20.370">
    <property type="entry name" value="Glycoside hydrolase/deacetylase"/>
    <property type="match status" value="1"/>
</dbReference>
<dbReference type="InterPro" id="IPR051398">
    <property type="entry name" value="Polysacch_Deacetylase"/>
</dbReference>
<dbReference type="InterPro" id="IPR002509">
    <property type="entry name" value="NODB_dom"/>
</dbReference>
<comment type="subcellular location">
    <subcellularLocation>
        <location evidence="1">Secreted</location>
    </subcellularLocation>
</comment>
<keyword evidence="2" id="KW-0732">Signal</keyword>
<protein>
    <submittedName>
        <fullName evidence="4">Polysaccharide deacetylase family protein</fullName>
    </submittedName>
</protein>
<keyword evidence="5" id="KW-1185">Reference proteome</keyword>
<sequence length="252" mass="28721">MISNDSPDQFSDIASAHHPTLGSAAGWPLVLYFHHVHPEISHYTALGEKEFESGLRLLLEYFAAYDPAQLLSAPEVDPPSDPSVLITFDDGYRDNFDRARTLLDRCGIRAVFFVITDRMGERSADPRQDHMSWEQCDALAAEGHVIAAHSASHTRLDLLPEDQARREVASSLARVQERYGHRRRLFAYPYGMVPHSNVVPDDTIAFGTVRSRPQPWAACPQSIRRTYLPVQHPLEWEVLVENWSQQWHRVSR</sequence>
<dbReference type="RefSeq" id="WP_326617696.1">
    <property type="nucleotide sequence ID" value="NZ_CP109106.1"/>
</dbReference>
<dbReference type="PANTHER" id="PTHR34216">
    <property type="match status" value="1"/>
</dbReference>
<evidence type="ECO:0000256" key="1">
    <source>
        <dbReference type="ARBA" id="ARBA00004613"/>
    </source>
</evidence>
<name>A0ABZ1FCZ5_9ACTN</name>
<feature type="domain" description="NodB homology" evidence="3">
    <location>
        <begin position="82"/>
        <end position="252"/>
    </location>
</feature>
<dbReference type="SUPFAM" id="SSF88713">
    <property type="entry name" value="Glycoside hydrolase/deacetylase"/>
    <property type="match status" value="1"/>
</dbReference>
<dbReference type="CDD" id="cd10918">
    <property type="entry name" value="CE4_NodB_like_5s_6s"/>
    <property type="match status" value="1"/>
</dbReference>
<proteinExistence type="predicted"/>
<gene>
    <name evidence="4" type="ORF">OG863_09935</name>
</gene>
<reference evidence="4 5" key="1">
    <citation type="submission" date="2022-10" db="EMBL/GenBank/DDBJ databases">
        <title>The complete genomes of actinobacterial strains from the NBC collection.</title>
        <authorList>
            <person name="Joergensen T.S."/>
            <person name="Alvarez Arevalo M."/>
            <person name="Sterndorff E.B."/>
            <person name="Faurdal D."/>
            <person name="Vuksanovic O."/>
            <person name="Mourched A.-S."/>
            <person name="Charusanti P."/>
            <person name="Shaw S."/>
            <person name="Blin K."/>
            <person name="Weber T."/>
        </authorList>
    </citation>
    <scope>NUCLEOTIDE SEQUENCE [LARGE SCALE GENOMIC DNA]</scope>
    <source>
        <strain evidence="4 5">NBC 01774</strain>
    </source>
</reference>
<evidence type="ECO:0000256" key="2">
    <source>
        <dbReference type="ARBA" id="ARBA00022729"/>
    </source>
</evidence>
<dbReference type="InterPro" id="IPR011330">
    <property type="entry name" value="Glyco_hydro/deAcase_b/a-brl"/>
</dbReference>